<name>A0A212LDS6_9HYPH</name>
<dbReference type="InterPro" id="IPR050273">
    <property type="entry name" value="GppA/Ppx_hydrolase"/>
</dbReference>
<dbReference type="AlphaFoldDB" id="A0A212LDS6"/>
<dbReference type="Pfam" id="PF21697">
    <property type="entry name" value="Ppx_C"/>
    <property type="match status" value="1"/>
</dbReference>
<sequence>MKKTHPSLLPDGTKSTCRCEAPGRLPGYGPVSVIDIGSNSVRLVVYERLSRAPTMLFNEKMLAGLGKGLAATGRMNGDSVNQALGAIRRFKLLAEQSGSVELYILATAAARDAANGPEFLAAVKEICGVEVNLLSGTDEARLSALGVMSGMNRPAGIVGDLGGGSLELIRIENDMVGTGRTYPLGGIRLLEASEGSIRKAEKIVADALEPAIVQMPCAGLPFFAVGGTWRSLALLHMYETGYPLHVMHNYSIRAEEALEFARVVARRDPDSIDQIEVVSRSRRGLLPYGALVLEQVIRAIRPSHVVISALGVREGYLYERLSGDERTKDPLLEAASELNWVRSRSPRHAKELVAWSEAAFSLLGIEETEDEKRLRAAACLVSDIGWRAHPDYRGEQSLGILSNASFVGIDHPGRAYLALAVFYRHVGLVDDAVSPRIRELASTRLKERARTLGAVLRVAYLVTASMPDVLPRTGLSIDGDRLVLNLPGDLGDLAGDRLLKRLVQLAKVGGLKDGVIRVAG</sequence>
<dbReference type="InterPro" id="IPR048951">
    <property type="entry name" value="Ppx_C"/>
</dbReference>
<protein>
    <submittedName>
        <fullName evidence="3">Ppx/GppA phosphatase family</fullName>
    </submittedName>
</protein>
<dbReference type="Gene3D" id="3.30.420.40">
    <property type="match status" value="1"/>
</dbReference>
<dbReference type="EMBL" id="FMJD01000007">
    <property type="protein sequence ID" value="SCM75732.1"/>
    <property type="molecule type" value="Genomic_DNA"/>
</dbReference>
<organism evidence="3">
    <name type="scientific">uncultured Pleomorphomonas sp</name>
    <dbReference type="NCBI Taxonomy" id="442121"/>
    <lineage>
        <taxon>Bacteria</taxon>
        <taxon>Pseudomonadati</taxon>
        <taxon>Pseudomonadota</taxon>
        <taxon>Alphaproteobacteria</taxon>
        <taxon>Hyphomicrobiales</taxon>
        <taxon>Pleomorphomonadaceae</taxon>
        <taxon>Pleomorphomonas</taxon>
        <taxon>environmental samples</taxon>
    </lineage>
</organism>
<accession>A0A212LDS6</accession>
<dbReference type="GO" id="GO:0016462">
    <property type="term" value="F:pyrophosphatase activity"/>
    <property type="evidence" value="ECO:0007669"/>
    <property type="project" value="TreeGrafter"/>
</dbReference>
<dbReference type="RefSeq" id="WP_288196090.1">
    <property type="nucleotide sequence ID" value="NZ_LT608334.1"/>
</dbReference>
<dbReference type="InterPro" id="IPR043129">
    <property type="entry name" value="ATPase_NBD"/>
</dbReference>
<evidence type="ECO:0000313" key="3">
    <source>
        <dbReference type="EMBL" id="SCM75732.1"/>
    </source>
</evidence>
<gene>
    <name evidence="3" type="ORF">KL86PLE_30179</name>
</gene>
<dbReference type="Gene3D" id="1.10.3210.10">
    <property type="entry name" value="Hypothetical protein af1432"/>
    <property type="match status" value="1"/>
</dbReference>
<dbReference type="Pfam" id="PF02541">
    <property type="entry name" value="Ppx-GppA"/>
    <property type="match status" value="1"/>
</dbReference>
<proteinExistence type="predicted"/>
<dbReference type="InterPro" id="IPR003695">
    <property type="entry name" value="Ppx_GppA_N"/>
</dbReference>
<dbReference type="CDD" id="cd24052">
    <property type="entry name" value="ASKHA_NBD_HpPPX-GppA-like"/>
    <property type="match status" value="1"/>
</dbReference>
<feature type="domain" description="Exopolyphosphatase C-terminal" evidence="2">
    <location>
        <begin position="331"/>
        <end position="513"/>
    </location>
</feature>
<dbReference type="PANTHER" id="PTHR30005:SF0">
    <property type="entry name" value="RETROGRADE REGULATION PROTEIN 2"/>
    <property type="match status" value="1"/>
</dbReference>
<dbReference type="Gene3D" id="3.30.420.150">
    <property type="entry name" value="Exopolyphosphatase. Domain 2"/>
    <property type="match status" value="1"/>
</dbReference>
<evidence type="ECO:0000259" key="1">
    <source>
        <dbReference type="Pfam" id="PF02541"/>
    </source>
</evidence>
<dbReference type="PANTHER" id="PTHR30005">
    <property type="entry name" value="EXOPOLYPHOSPHATASE"/>
    <property type="match status" value="1"/>
</dbReference>
<dbReference type="SUPFAM" id="SSF109604">
    <property type="entry name" value="HD-domain/PDEase-like"/>
    <property type="match status" value="1"/>
</dbReference>
<dbReference type="SUPFAM" id="SSF53067">
    <property type="entry name" value="Actin-like ATPase domain"/>
    <property type="match status" value="2"/>
</dbReference>
<reference evidence="3" key="1">
    <citation type="submission" date="2016-08" db="EMBL/GenBank/DDBJ databases">
        <authorList>
            <person name="Seilhamer J.J."/>
        </authorList>
    </citation>
    <scope>NUCLEOTIDE SEQUENCE</scope>
    <source>
        <strain evidence="3">86</strain>
    </source>
</reference>
<feature type="domain" description="Ppx/GppA phosphatase N-terminal" evidence="1">
    <location>
        <begin position="44"/>
        <end position="321"/>
    </location>
</feature>
<evidence type="ECO:0000259" key="2">
    <source>
        <dbReference type="Pfam" id="PF21697"/>
    </source>
</evidence>